<reference evidence="11" key="1">
    <citation type="submission" date="2021-01" db="EMBL/GenBank/DDBJ databases">
        <title>WGS of actinomycetes isolated from Thailand.</title>
        <authorList>
            <person name="Thawai C."/>
        </authorList>
    </citation>
    <scope>NUCLEOTIDE SEQUENCE</scope>
    <source>
        <strain evidence="11">RCU-197</strain>
    </source>
</reference>
<comment type="subcellular location">
    <subcellularLocation>
        <location evidence="1">Cell membrane</location>
        <topology evidence="1">Multi-pass membrane protein</topology>
    </subcellularLocation>
</comment>
<feature type="transmembrane region" description="Helical" evidence="9">
    <location>
        <begin position="12"/>
        <end position="29"/>
    </location>
</feature>
<evidence type="ECO:0000313" key="11">
    <source>
        <dbReference type="EMBL" id="MBL1082679.1"/>
    </source>
</evidence>
<dbReference type="RefSeq" id="WP_201834820.1">
    <property type="nucleotide sequence ID" value="NZ_JAERRK010000005.1"/>
</dbReference>
<feature type="transmembrane region" description="Helical" evidence="9">
    <location>
        <begin position="171"/>
        <end position="191"/>
    </location>
</feature>
<feature type="transmembrane region" description="Helical" evidence="9">
    <location>
        <begin position="437"/>
        <end position="459"/>
    </location>
</feature>
<organism evidence="11 12">
    <name type="scientific">Streptomyces actinomycinicus</name>
    <dbReference type="NCBI Taxonomy" id="1695166"/>
    <lineage>
        <taxon>Bacteria</taxon>
        <taxon>Bacillati</taxon>
        <taxon>Actinomycetota</taxon>
        <taxon>Actinomycetes</taxon>
        <taxon>Kitasatosporales</taxon>
        <taxon>Streptomycetaceae</taxon>
        <taxon>Streptomyces</taxon>
    </lineage>
</organism>
<gene>
    <name evidence="11" type="ORF">JK359_11925</name>
</gene>
<evidence type="ECO:0000256" key="6">
    <source>
        <dbReference type="ARBA" id="ARBA00023136"/>
    </source>
</evidence>
<evidence type="ECO:0000256" key="8">
    <source>
        <dbReference type="SAM" id="MobiDB-lite"/>
    </source>
</evidence>
<dbReference type="InterPro" id="IPR011701">
    <property type="entry name" value="MFS"/>
</dbReference>
<dbReference type="Pfam" id="PF07690">
    <property type="entry name" value="MFS_1"/>
    <property type="match status" value="1"/>
</dbReference>
<evidence type="ECO:0000256" key="7">
    <source>
        <dbReference type="ARBA" id="ARBA00023251"/>
    </source>
</evidence>
<dbReference type="EMBL" id="JAERRK010000005">
    <property type="protein sequence ID" value="MBL1082679.1"/>
    <property type="molecule type" value="Genomic_DNA"/>
</dbReference>
<dbReference type="GO" id="GO:0005886">
    <property type="term" value="C:plasma membrane"/>
    <property type="evidence" value="ECO:0007669"/>
    <property type="project" value="UniProtKB-SubCell"/>
</dbReference>
<dbReference type="Gene3D" id="1.20.1720.10">
    <property type="entry name" value="Multidrug resistance protein D"/>
    <property type="match status" value="1"/>
</dbReference>
<name>A0A937EIJ2_9ACTN</name>
<feature type="transmembrane region" description="Helical" evidence="9">
    <location>
        <begin position="108"/>
        <end position="130"/>
    </location>
</feature>
<dbReference type="PRINTS" id="PR01036">
    <property type="entry name" value="TCRTETB"/>
</dbReference>
<dbReference type="PROSITE" id="PS00216">
    <property type="entry name" value="SUGAR_TRANSPORT_1"/>
    <property type="match status" value="1"/>
</dbReference>
<dbReference type="InterPro" id="IPR005829">
    <property type="entry name" value="Sugar_transporter_CS"/>
</dbReference>
<dbReference type="PANTHER" id="PTHR42718">
    <property type="entry name" value="MAJOR FACILITATOR SUPERFAMILY MULTIDRUG TRANSPORTER MFSC"/>
    <property type="match status" value="1"/>
</dbReference>
<dbReference type="CDD" id="cd17321">
    <property type="entry name" value="MFS_MMR_MDR_like"/>
    <property type="match status" value="1"/>
</dbReference>
<dbReference type="GO" id="GO:0022857">
    <property type="term" value="F:transmembrane transporter activity"/>
    <property type="evidence" value="ECO:0007669"/>
    <property type="project" value="InterPro"/>
</dbReference>
<evidence type="ECO:0000259" key="10">
    <source>
        <dbReference type="PROSITE" id="PS50850"/>
    </source>
</evidence>
<feature type="transmembrane region" description="Helical" evidence="9">
    <location>
        <begin position="235"/>
        <end position="251"/>
    </location>
</feature>
<dbReference type="AlphaFoldDB" id="A0A937EIJ2"/>
<feature type="transmembrane region" description="Helical" evidence="9">
    <location>
        <begin position="49"/>
        <end position="71"/>
    </location>
</feature>
<dbReference type="PROSITE" id="PS50850">
    <property type="entry name" value="MFS"/>
    <property type="match status" value="1"/>
</dbReference>
<evidence type="ECO:0000256" key="3">
    <source>
        <dbReference type="ARBA" id="ARBA00022475"/>
    </source>
</evidence>
<keyword evidence="7" id="KW-0046">Antibiotic resistance</keyword>
<evidence type="ECO:0000256" key="5">
    <source>
        <dbReference type="ARBA" id="ARBA00022989"/>
    </source>
</evidence>
<feature type="domain" description="Major facilitator superfamily (MFS) profile" evidence="10">
    <location>
        <begin position="16"/>
        <end position="463"/>
    </location>
</feature>
<keyword evidence="4 9" id="KW-0812">Transmembrane</keyword>
<comment type="caution">
    <text evidence="11">The sequence shown here is derived from an EMBL/GenBank/DDBJ whole genome shotgun (WGS) entry which is preliminary data.</text>
</comment>
<dbReference type="NCBIfam" id="TIGR00711">
    <property type="entry name" value="efflux_EmrB"/>
    <property type="match status" value="1"/>
</dbReference>
<dbReference type="InterPro" id="IPR036259">
    <property type="entry name" value="MFS_trans_sf"/>
</dbReference>
<dbReference type="PANTHER" id="PTHR42718:SF48">
    <property type="entry name" value="CONSERVED TWO-DOMAIN MEMBRANE PROTEIN-RELATED"/>
    <property type="match status" value="1"/>
</dbReference>
<feature type="transmembrane region" description="Helical" evidence="9">
    <location>
        <begin position="83"/>
        <end position="102"/>
    </location>
</feature>
<evidence type="ECO:0000256" key="1">
    <source>
        <dbReference type="ARBA" id="ARBA00004651"/>
    </source>
</evidence>
<keyword evidence="6 9" id="KW-0472">Membrane</keyword>
<protein>
    <submittedName>
        <fullName evidence="11">DHA2 family efflux MFS transporter permease subunit</fullName>
    </submittedName>
</protein>
<dbReference type="Gene3D" id="1.20.1250.20">
    <property type="entry name" value="MFS general substrate transporter like domains"/>
    <property type="match status" value="1"/>
</dbReference>
<evidence type="ECO:0000256" key="9">
    <source>
        <dbReference type="SAM" id="Phobius"/>
    </source>
</evidence>
<accession>A0A937EIJ2</accession>
<sequence length="485" mass="49462">MKQAAPAPAPRALRALTLTASGGTFLAMLDSTVTNLAVPDLQRDFADASLSALSWVISGYAVVFAALLASAGLLADVLGRRRLFVGGIVTFTLASLLCALAPSLPVLVAMRMVQGAGAAAMIPASLAILLLDGPAEHRVRSIGVWSAASAFAAAVGPSVGGLLVDSLGWRAVFYINLPFGVLLTAAALTRLPAPAPVTVARRFPDPFGTVCLTVGVGALTLGITEGPDWGWLDPRTLAVFAAGVLAIGVLVPRSLRHPAPAVEMSLLGHRPFAVTNVVSLLYGMAQYPWLLASVLCLTDVWHYSELEAGLAMTPGAVTASVAALGMSRLAPRLGGPRTAAVAGMAVFLACGIWLVLALGDRPAFWSLWFPVASLAGIGMGLVTMGTSASAAFSAPPARFATASGLNTTARQFGGALGVAAFAVLVDGHRTISGSDVFTSVFVFSTVVVAFGLLLTVLGLRPAPPPQSAAAAAHSTAATQESARPQ</sequence>
<feature type="compositionally biased region" description="Low complexity" evidence="8">
    <location>
        <begin position="467"/>
        <end position="485"/>
    </location>
</feature>
<proteinExistence type="predicted"/>
<feature type="region of interest" description="Disordered" evidence="8">
    <location>
        <begin position="466"/>
        <end position="485"/>
    </location>
</feature>
<dbReference type="Proteomes" id="UP000661858">
    <property type="component" value="Unassembled WGS sequence"/>
</dbReference>
<dbReference type="InterPro" id="IPR004638">
    <property type="entry name" value="EmrB-like"/>
</dbReference>
<keyword evidence="5 9" id="KW-1133">Transmembrane helix</keyword>
<feature type="transmembrane region" description="Helical" evidence="9">
    <location>
        <begin position="142"/>
        <end position="159"/>
    </location>
</feature>
<dbReference type="InterPro" id="IPR020846">
    <property type="entry name" value="MFS_dom"/>
</dbReference>
<keyword evidence="3" id="KW-1003">Cell membrane</keyword>
<feature type="transmembrane region" description="Helical" evidence="9">
    <location>
        <begin position="203"/>
        <end position="223"/>
    </location>
</feature>
<dbReference type="SUPFAM" id="SSF103473">
    <property type="entry name" value="MFS general substrate transporter"/>
    <property type="match status" value="1"/>
</dbReference>
<feature type="transmembrane region" description="Helical" evidence="9">
    <location>
        <begin position="412"/>
        <end position="431"/>
    </location>
</feature>
<evidence type="ECO:0000256" key="4">
    <source>
        <dbReference type="ARBA" id="ARBA00022692"/>
    </source>
</evidence>
<evidence type="ECO:0000256" key="2">
    <source>
        <dbReference type="ARBA" id="ARBA00022448"/>
    </source>
</evidence>
<feature type="transmembrane region" description="Helical" evidence="9">
    <location>
        <begin position="365"/>
        <end position="392"/>
    </location>
</feature>
<feature type="transmembrane region" description="Helical" evidence="9">
    <location>
        <begin position="272"/>
        <end position="289"/>
    </location>
</feature>
<dbReference type="GO" id="GO:0046677">
    <property type="term" value="P:response to antibiotic"/>
    <property type="evidence" value="ECO:0007669"/>
    <property type="project" value="UniProtKB-KW"/>
</dbReference>
<keyword evidence="12" id="KW-1185">Reference proteome</keyword>
<evidence type="ECO:0000313" key="12">
    <source>
        <dbReference type="Proteomes" id="UP000661858"/>
    </source>
</evidence>
<feature type="transmembrane region" description="Helical" evidence="9">
    <location>
        <begin position="339"/>
        <end position="359"/>
    </location>
</feature>
<keyword evidence="2" id="KW-0813">Transport</keyword>